<keyword evidence="9" id="KW-0812">Transmembrane</keyword>
<evidence type="ECO:0000256" key="3">
    <source>
        <dbReference type="ARBA" id="ARBA00022553"/>
    </source>
</evidence>
<keyword evidence="9" id="KW-1133">Transmembrane helix</keyword>
<feature type="domain" description="Histidine kinase" evidence="10">
    <location>
        <begin position="559"/>
        <end position="751"/>
    </location>
</feature>
<dbReference type="SMART" id="SM00387">
    <property type="entry name" value="HATPase_c"/>
    <property type="match status" value="1"/>
</dbReference>
<keyword evidence="6 11" id="KW-0418">Kinase</keyword>
<evidence type="ECO:0000313" key="12">
    <source>
        <dbReference type="Proteomes" id="UP001207742"/>
    </source>
</evidence>
<dbReference type="Gene3D" id="1.25.40.10">
    <property type="entry name" value="Tetratricopeptide repeat domain"/>
    <property type="match status" value="2"/>
</dbReference>
<name>A0ABT3IHZ9_9BACT</name>
<dbReference type="PROSITE" id="PS50109">
    <property type="entry name" value="HIS_KIN"/>
    <property type="match status" value="1"/>
</dbReference>
<comment type="caution">
    <text evidence="11">The sequence shown here is derived from an EMBL/GenBank/DDBJ whole genome shotgun (WGS) entry which is preliminary data.</text>
</comment>
<evidence type="ECO:0000256" key="7">
    <source>
        <dbReference type="ARBA" id="ARBA00022840"/>
    </source>
</evidence>
<evidence type="ECO:0000313" key="11">
    <source>
        <dbReference type="EMBL" id="MCW3483593.1"/>
    </source>
</evidence>
<sequence>MKERTRFIYHLIYRISLLLLLCTGFRMMPVRAQEGETADSLKRVLAKPQLPAGERVLAMAKLANIIYYRKSHSAAFQMMETTLQLARSLKDPQYRSFAYAVLATQHSADAAPEKARLYIDSALTYSPYIRDKVIKGYVMYCNGWLLERENKPQEAVASFLKGIALLDKQNNGLYLSAIYGELAGIYDQWADVAMQEKYARLGFEAATGSHSPEAMAAASKNLGTSFINHFRNDTTRRDLLDSALYYHRQAMQLVRRNENKITHLSEMAATAVNIAGIYKSYMPARYRDTALYYLDMAIALGQKTNDYLTLSRSYTMMAAYALEKNNDAYAESLIGAAIMELYKEPIIDNRTEIRFNEILAQIHERRGDLPEALRYYKQYINAYTNIFNGDKMSLGKRLEAQYEAAKKEQALLEARYLSDKQDKALTEARYETGKKAQALLVAQFEASLKDKALLQARVEQGKQEQALTAAQLQAAKKEQELVVMQQKIAFNHRLNQVYIGLSIASLLAVLLLAYAYQQRSKTLKQAQQLHQLEVDKIRQEHRISLLSAMLEGQEQERTRLARDLHDGLGGLLSGVKIELSQLVLVAEGEKPKHIVGRTLHHLDNAVDELRRIARSMMPEVLLVYGLGEATIEYCNGLKKTGIPVACQVYNYQNDMSHSRQIVLYRIMQELINNAVKHAAATQIFVQLQQRDGMLFLTVEDDGCGFDTRQLQHLKGAGLANIQARVELLNGRLDVESGVDTGTTFTIECSII</sequence>
<keyword evidence="12" id="KW-1185">Reference proteome</keyword>
<organism evidence="11 12">
    <name type="scientific">Chitinophaga nivalis</name>
    <dbReference type="NCBI Taxonomy" id="2991709"/>
    <lineage>
        <taxon>Bacteria</taxon>
        <taxon>Pseudomonadati</taxon>
        <taxon>Bacteroidota</taxon>
        <taxon>Chitinophagia</taxon>
        <taxon>Chitinophagales</taxon>
        <taxon>Chitinophagaceae</taxon>
        <taxon>Chitinophaga</taxon>
    </lineage>
</organism>
<dbReference type="Pfam" id="PF07730">
    <property type="entry name" value="HisKA_3"/>
    <property type="match status" value="1"/>
</dbReference>
<dbReference type="InterPro" id="IPR003594">
    <property type="entry name" value="HATPase_dom"/>
</dbReference>
<proteinExistence type="predicted"/>
<dbReference type="InterPro" id="IPR011990">
    <property type="entry name" value="TPR-like_helical_dom_sf"/>
</dbReference>
<gene>
    <name evidence="11" type="ORF">OL497_06795</name>
</gene>
<dbReference type="Proteomes" id="UP001207742">
    <property type="component" value="Unassembled WGS sequence"/>
</dbReference>
<dbReference type="CDD" id="cd16917">
    <property type="entry name" value="HATPase_UhpB-NarQ-NarX-like"/>
    <property type="match status" value="1"/>
</dbReference>
<keyword evidence="8" id="KW-0902">Two-component regulatory system</keyword>
<keyword evidence="7" id="KW-0067">ATP-binding</keyword>
<evidence type="ECO:0000256" key="4">
    <source>
        <dbReference type="ARBA" id="ARBA00022679"/>
    </source>
</evidence>
<dbReference type="GO" id="GO:0016301">
    <property type="term" value="F:kinase activity"/>
    <property type="evidence" value="ECO:0007669"/>
    <property type="project" value="UniProtKB-KW"/>
</dbReference>
<evidence type="ECO:0000256" key="1">
    <source>
        <dbReference type="ARBA" id="ARBA00000085"/>
    </source>
</evidence>
<keyword evidence="5" id="KW-0547">Nucleotide-binding</keyword>
<dbReference type="Gene3D" id="1.20.5.1930">
    <property type="match status" value="1"/>
</dbReference>
<dbReference type="InterPro" id="IPR036890">
    <property type="entry name" value="HATPase_C_sf"/>
</dbReference>
<dbReference type="InterPro" id="IPR011712">
    <property type="entry name" value="Sig_transdc_His_kin_sub3_dim/P"/>
</dbReference>
<dbReference type="EC" id="2.7.13.3" evidence="2"/>
<dbReference type="SUPFAM" id="SSF55874">
    <property type="entry name" value="ATPase domain of HSP90 chaperone/DNA topoisomerase II/histidine kinase"/>
    <property type="match status" value="1"/>
</dbReference>
<accession>A0ABT3IHZ9</accession>
<dbReference type="Gene3D" id="3.30.565.10">
    <property type="entry name" value="Histidine kinase-like ATPase, C-terminal domain"/>
    <property type="match status" value="1"/>
</dbReference>
<evidence type="ECO:0000256" key="5">
    <source>
        <dbReference type="ARBA" id="ARBA00022741"/>
    </source>
</evidence>
<keyword evidence="3" id="KW-0597">Phosphoprotein</keyword>
<dbReference type="SUPFAM" id="SSF48452">
    <property type="entry name" value="TPR-like"/>
    <property type="match status" value="1"/>
</dbReference>
<evidence type="ECO:0000256" key="9">
    <source>
        <dbReference type="SAM" id="Phobius"/>
    </source>
</evidence>
<dbReference type="PANTHER" id="PTHR24421:SF10">
    <property type="entry name" value="NITRATE_NITRITE SENSOR PROTEIN NARQ"/>
    <property type="match status" value="1"/>
</dbReference>
<evidence type="ECO:0000256" key="2">
    <source>
        <dbReference type="ARBA" id="ARBA00012438"/>
    </source>
</evidence>
<feature type="transmembrane region" description="Helical" evidence="9">
    <location>
        <begin position="497"/>
        <end position="516"/>
    </location>
</feature>
<comment type="catalytic activity">
    <reaction evidence="1">
        <text>ATP + protein L-histidine = ADP + protein N-phospho-L-histidine.</text>
        <dbReference type="EC" id="2.7.13.3"/>
    </reaction>
</comment>
<dbReference type="PANTHER" id="PTHR24421">
    <property type="entry name" value="NITRATE/NITRITE SENSOR PROTEIN NARX-RELATED"/>
    <property type="match status" value="1"/>
</dbReference>
<dbReference type="EMBL" id="JAPDNS010000001">
    <property type="protein sequence ID" value="MCW3483593.1"/>
    <property type="molecule type" value="Genomic_DNA"/>
</dbReference>
<dbReference type="Pfam" id="PF02518">
    <property type="entry name" value="HATPase_c"/>
    <property type="match status" value="1"/>
</dbReference>
<protein>
    <recommendedName>
        <fullName evidence="2">histidine kinase</fullName>
        <ecNumber evidence="2">2.7.13.3</ecNumber>
    </recommendedName>
</protein>
<reference evidence="11 12" key="1">
    <citation type="submission" date="2022-10" db="EMBL/GenBank/DDBJ databases">
        <title>Chitinophaga nivalis PC15 sp. nov., isolated from Pyeongchang county, South Korea.</title>
        <authorList>
            <person name="Trinh H.N."/>
        </authorList>
    </citation>
    <scope>NUCLEOTIDE SEQUENCE [LARGE SCALE GENOMIC DNA]</scope>
    <source>
        <strain evidence="11 12">PC14</strain>
    </source>
</reference>
<dbReference type="InterPro" id="IPR050482">
    <property type="entry name" value="Sensor_HK_TwoCompSys"/>
</dbReference>
<dbReference type="RefSeq" id="WP_264729086.1">
    <property type="nucleotide sequence ID" value="NZ_JAPDNR010000001.1"/>
</dbReference>
<evidence type="ECO:0000259" key="10">
    <source>
        <dbReference type="PROSITE" id="PS50109"/>
    </source>
</evidence>
<evidence type="ECO:0000256" key="8">
    <source>
        <dbReference type="ARBA" id="ARBA00023012"/>
    </source>
</evidence>
<keyword evidence="4" id="KW-0808">Transferase</keyword>
<evidence type="ECO:0000256" key="6">
    <source>
        <dbReference type="ARBA" id="ARBA00022777"/>
    </source>
</evidence>
<keyword evidence="9" id="KW-0472">Membrane</keyword>
<dbReference type="InterPro" id="IPR005467">
    <property type="entry name" value="His_kinase_dom"/>
</dbReference>